<dbReference type="STRING" id="868131.MSWAN_1621"/>
<evidence type="ECO:0000313" key="2">
    <source>
        <dbReference type="Proteomes" id="UP000009231"/>
    </source>
</evidence>
<protein>
    <submittedName>
        <fullName evidence="1">Uncharacterized protein</fullName>
    </submittedName>
</protein>
<name>F6D2Q3_METPW</name>
<gene>
    <name evidence="1" type="ordered locus">MSWAN_1621</name>
</gene>
<proteinExistence type="predicted"/>
<evidence type="ECO:0000313" key="1">
    <source>
        <dbReference type="EMBL" id="AEG18632.1"/>
    </source>
</evidence>
<dbReference type="KEGG" id="mew:MSWAN_1621"/>
<dbReference type="RefSeq" id="WP_013826131.1">
    <property type="nucleotide sequence ID" value="NC_015574.1"/>
</dbReference>
<organism evidence="1 2">
    <name type="scientific">Methanobacterium paludis (strain DSM 25820 / JCM 18151 / SWAN1)</name>
    <dbReference type="NCBI Taxonomy" id="868131"/>
    <lineage>
        <taxon>Archaea</taxon>
        <taxon>Methanobacteriati</taxon>
        <taxon>Methanobacteriota</taxon>
        <taxon>Methanomada group</taxon>
        <taxon>Methanobacteria</taxon>
        <taxon>Methanobacteriales</taxon>
        <taxon>Methanobacteriaceae</taxon>
        <taxon>Methanobacterium</taxon>
    </lineage>
</organism>
<dbReference type="Proteomes" id="UP000009231">
    <property type="component" value="Chromosome"/>
</dbReference>
<dbReference type="AlphaFoldDB" id="F6D2Q3"/>
<sequence length="266" mass="29378">MAYGDWTIGGIVPCNIESLEKDPINRIITFHCVADYDLLDADPRTEIALFDAMACQIINNDQLLNGGSKLQVQGGNIITITEATPGGDITYTAAIESVNIKEDSMSDDAIWYDIVAHYETTGKSSSFVYIPPYWSYSNMVYSNGTDGSNPSNAAEWAGNELGIINITETKKVREVQVKGSACTLPAWIEVNGERQDWSVCHDVGEDPANLSGKQGVQTLTFKDFDPSTAVNIHTSNHVAPWYPTVDQPNTLMDRGCWLLWIRVIYE</sequence>
<accession>F6D2Q3</accession>
<dbReference type="HOGENOM" id="CLU_1044325_0_0_2"/>
<dbReference type="GeneID" id="10669130"/>
<keyword evidence="2" id="KW-1185">Reference proteome</keyword>
<reference evidence="1 2" key="1">
    <citation type="journal article" date="2014" name="Int. J. Syst. Evol. Microbiol.">
        <title>Methanobacterium paludis sp. nov. and a novel strain of Methanobacterium lacus isolated from northern peatlands.</title>
        <authorList>
            <person name="Cadillo-Quiroz H."/>
            <person name="Brauer S.L."/>
            <person name="Goodson N."/>
            <person name="Yavitt J.B."/>
            <person name="Zinder S.H."/>
        </authorList>
    </citation>
    <scope>NUCLEOTIDE SEQUENCE [LARGE SCALE GENOMIC DNA]</scope>
    <source>
        <strain evidence="2">DSM 25820 / JCM 18151 / SWAN1</strain>
    </source>
</reference>
<dbReference type="EMBL" id="CP002772">
    <property type="protein sequence ID" value="AEG18632.1"/>
    <property type="molecule type" value="Genomic_DNA"/>
</dbReference>